<evidence type="ECO:0000256" key="1">
    <source>
        <dbReference type="ARBA" id="ARBA00005786"/>
    </source>
</evidence>
<dbReference type="Pfam" id="PF22873">
    <property type="entry name" value="OAF_C"/>
    <property type="match status" value="1"/>
</dbReference>
<proteinExistence type="inferred from homology"/>
<evidence type="ECO:0000313" key="6">
    <source>
        <dbReference type="Proteomes" id="UP001164746"/>
    </source>
</evidence>
<name>A0ABY7E4W5_MYAAR</name>
<protein>
    <submittedName>
        <fullName evidence="5">OAF-like protein</fullName>
    </submittedName>
</protein>
<dbReference type="InterPro" id="IPR026315">
    <property type="entry name" value="Oaf"/>
</dbReference>
<evidence type="ECO:0000313" key="5">
    <source>
        <dbReference type="EMBL" id="WAR04229.1"/>
    </source>
</evidence>
<accession>A0ABY7E4W5</accession>
<dbReference type="Proteomes" id="UP001164746">
    <property type="component" value="Chromosome 5"/>
</dbReference>
<evidence type="ECO:0000259" key="3">
    <source>
        <dbReference type="Pfam" id="PF14941"/>
    </source>
</evidence>
<reference evidence="5" key="1">
    <citation type="submission" date="2022-11" db="EMBL/GenBank/DDBJ databases">
        <title>Centuries of genome instability and evolution in soft-shell clam transmissible cancer (bioRxiv).</title>
        <authorList>
            <person name="Hart S.F.M."/>
            <person name="Yonemitsu M.A."/>
            <person name="Giersch R.M."/>
            <person name="Beal B.F."/>
            <person name="Arriagada G."/>
            <person name="Davis B.W."/>
            <person name="Ostrander E.A."/>
            <person name="Goff S.P."/>
            <person name="Metzger M.J."/>
        </authorList>
    </citation>
    <scope>NUCLEOTIDE SEQUENCE</scope>
    <source>
        <strain evidence="5">MELC-2E11</strain>
        <tissue evidence="5">Siphon/mantle</tissue>
    </source>
</reference>
<evidence type="ECO:0000256" key="2">
    <source>
        <dbReference type="SAM" id="SignalP"/>
    </source>
</evidence>
<feature type="domain" description="Out at first C-terminal" evidence="4">
    <location>
        <begin position="181"/>
        <end position="239"/>
    </location>
</feature>
<feature type="domain" description="Out at first protein BRICHOS-like" evidence="3">
    <location>
        <begin position="25"/>
        <end position="162"/>
    </location>
</feature>
<comment type="similarity">
    <text evidence="1">Belongs to the OAF family.</text>
</comment>
<dbReference type="Pfam" id="PF14941">
    <property type="entry name" value="OAF_N"/>
    <property type="match status" value="1"/>
</dbReference>
<feature type="signal peptide" evidence="2">
    <location>
        <begin position="1"/>
        <end position="24"/>
    </location>
</feature>
<evidence type="ECO:0000259" key="4">
    <source>
        <dbReference type="Pfam" id="PF22873"/>
    </source>
</evidence>
<keyword evidence="2" id="KW-0732">Signal</keyword>
<dbReference type="PANTHER" id="PTHR13423">
    <property type="entry name" value="OUT AT FIRST"/>
    <property type="match status" value="1"/>
</dbReference>
<dbReference type="EMBL" id="CP111016">
    <property type="protein sequence ID" value="WAR04229.1"/>
    <property type="molecule type" value="Genomic_DNA"/>
</dbReference>
<dbReference type="InterPro" id="IPR053894">
    <property type="entry name" value="OAF_N"/>
</dbReference>
<feature type="chain" id="PRO_5046880415" evidence="2">
    <location>
        <begin position="25"/>
        <end position="239"/>
    </location>
</feature>
<keyword evidence="6" id="KW-1185">Reference proteome</keyword>
<organism evidence="5 6">
    <name type="scientific">Mya arenaria</name>
    <name type="common">Soft-shell clam</name>
    <dbReference type="NCBI Taxonomy" id="6604"/>
    <lineage>
        <taxon>Eukaryota</taxon>
        <taxon>Metazoa</taxon>
        <taxon>Spiralia</taxon>
        <taxon>Lophotrochozoa</taxon>
        <taxon>Mollusca</taxon>
        <taxon>Bivalvia</taxon>
        <taxon>Autobranchia</taxon>
        <taxon>Heteroconchia</taxon>
        <taxon>Euheterodonta</taxon>
        <taxon>Imparidentia</taxon>
        <taxon>Neoheterodontei</taxon>
        <taxon>Myida</taxon>
        <taxon>Myoidea</taxon>
        <taxon>Myidae</taxon>
        <taxon>Mya</taxon>
    </lineage>
</organism>
<feature type="non-terminal residue" evidence="5">
    <location>
        <position position="1"/>
    </location>
</feature>
<gene>
    <name evidence="5" type="ORF">MAR_019598</name>
</gene>
<sequence length="239" mass="27353">MTTVKHKLNILSFIILTLLCNSYCQLIVNVKNRGGDVERETIEANTTADTIRLEFLSMDGTHVTHFIDFKADVQVFRVFVPWEEERGLSLPQPQVLCFVTRFGKNEFISSDAMSKLRQKNPTAIRSPEEDRGVEKHTLDLLVSLDRSALISPYLYNICMLNKDLSKMMSAVKSTESEKISRCKDTTDIKKPCTCQYHLCIGWYPCGLKYCRGKDSAGKVVNYRCGIKTCRRCLLFEHYA</sequence>
<dbReference type="PANTHER" id="PTHR13423:SF2">
    <property type="entry name" value="OUT AT FIRST PROTEIN HOMOLOG"/>
    <property type="match status" value="1"/>
</dbReference>
<dbReference type="InterPro" id="IPR053897">
    <property type="entry name" value="Oaf_C"/>
</dbReference>